<protein>
    <recommendedName>
        <fullName evidence="6">Thioredoxin</fullName>
    </recommendedName>
</protein>
<feature type="region of interest" description="Disordered" evidence="7">
    <location>
        <begin position="118"/>
        <end position="195"/>
    </location>
</feature>
<dbReference type="CDD" id="cd02947">
    <property type="entry name" value="TRX_family"/>
    <property type="match status" value="1"/>
</dbReference>
<evidence type="ECO:0000256" key="3">
    <source>
        <dbReference type="ARBA" id="ARBA00022982"/>
    </source>
</evidence>
<dbReference type="PANTHER" id="PTHR45663:SF40">
    <property type="entry name" value="THIOREDOXIN 2"/>
    <property type="match status" value="1"/>
</dbReference>
<reference evidence="9 10" key="1">
    <citation type="journal article" date="2019" name="Int. J. Syst. Evol. Microbiol.">
        <title>The Global Catalogue of Microorganisms (GCM) 10K type strain sequencing project: providing services to taxonomists for standard genome sequencing and annotation.</title>
        <authorList>
            <consortium name="The Broad Institute Genomics Platform"/>
            <consortium name="The Broad Institute Genome Sequencing Center for Infectious Disease"/>
            <person name="Wu L."/>
            <person name="Ma J."/>
        </authorList>
    </citation>
    <scope>NUCLEOTIDE SEQUENCE [LARGE SCALE GENOMIC DNA]</scope>
    <source>
        <strain evidence="9 10">JCM 15933</strain>
    </source>
</reference>
<keyword evidence="4" id="KW-1015">Disulfide bond</keyword>
<keyword evidence="10" id="KW-1185">Reference proteome</keyword>
<dbReference type="SUPFAM" id="SSF52833">
    <property type="entry name" value="Thioredoxin-like"/>
    <property type="match status" value="1"/>
</dbReference>
<evidence type="ECO:0000259" key="8">
    <source>
        <dbReference type="PROSITE" id="PS51352"/>
    </source>
</evidence>
<dbReference type="InterPro" id="IPR013766">
    <property type="entry name" value="Thioredoxin_domain"/>
</dbReference>
<evidence type="ECO:0000256" key="6">
    <source>
        <dbReference type="NCBIfam" id="TIGR01068"/>
    </source>
</evidence>
<dbReference type="InterPro" id="IPR017937">
    <property type="entry name" value="Thioredoxin_CS"/>
</dbReference>
<dbReference type="Pfam" id="PF00085">
    <property type="entry name" value="Thioredoxin"/>
    <property type="match status" value="1"/>
</dbReference>
<dbReference type="PROSITE" id="PS00194">
    <property type="entry name" value="THIOREDOXIN_1"/>
    <property type="match status" value="1"/>
</dbReference>
<evidence type="ECO:0000256" key="1">
    <source>
        <dbReference type="ARBA" id="ARBA00008987"/>
    </source>
</evidence>
<dbReference type="NCBIfam" id="TIGR01068">
    <property type="entry name" value="thioredoxin"/>
    <property type="match status" value="1"/>
</dbReference>
<dbReference type="PROSITE" id="PS51352">
    <property type="entry name" value="THIOREDOXIN_2"/>
    <property type="match status" value="1"/>
</dbReference>
<keyword evidence="3" id="KW-0249">Electron transport</keyword>
<dbReference type="PANTHER" id="PTHR45663">
    <property type="entry name" value="GEO12009P1"/>
    <property type="match status" value="1"/>
</dbReference>
<evidence type="ECO:0000256" key="2">
    <source>
        <dbReference type="ARBA" id="ARBA00022448"/>
    </source>
</evidence>
<evidence type="ECO:0000313" key="9">
    <source>
        <dbReference type="EMBL" id="GAA1562003.1"/>
    </source>
</evidence>
<dbReference type="PRINTS" id="PR00421">
    <property type="entry name" value="THIOREDOXIN"/>
</dbReference>
<feature type="compositionally biased region" description="Basic and acidic residues" evidence="7">
    <location>
        <begin position="135"/>
        <end position="188"/>
    </location>
</feature>
<evidence type="ECO:0000313" key="10">
    <source>
        <dbReference type="Proteomes" id="UP001501470"/>
    </source>
</evidence>
<keyword evidence="2" id="KW-0813">Transport</keyword>
<proteinExistence type="inferred from homology"/>
<organism evidence="9 10">
    <name type="scientific">Dactylosporangium maewongense</name>
    <dbReference type="NCBI Taxonomy" id="634393"/>
    <lineage>
        <taxon>Bacteria</taxon>
        <taxon>Bacillati</taxon>
        <taxon>Actinomycetota</taxon>
        <taxon>Actinomycetes</taxon>
        <taxon>Micromonosporales</taxon>
        <taxon>Micromonosporaceae</taxon>
        <taxon>Dactylosporangium</taxon>
    </lineage>
</organism>
<keyword evidence="5" id="KW-0676">Redox-active center</keyword>
<evidence type="ECO:0000256" key="5">
    <source>
        <dbReference type="ARBA" id="ARBA00023284"/>
    </source>
</evidence>
<dbReference type="Gene3D" id="3.40.30.10">
    <property type="entry name" value="Glutaredoxin"/>
    <property type="match status" value="1"/>
</dbReference>
<dbReference type="InterPro" id="IPR005746">
    <property type="entry name" value="Thioredoxin"/>
</dbReference>
<accession>A0ABN2CP93</accession>
<gene>
    <name evidence="9" type="ORF">GCM10009827_099300</name>
</gene>
<evidence type="ECO:0000256" key="7">
    <source>
        <dbReference type="SAM" id="MobiDB-lite"/>
    </source>
</evidence>
<name>A0ABN2CP93_9ACTN</name>
<dbReference type="EMBL" id="BAAAQD010000031">
    <property type="protein sequence ID" value="GAA1562003.1"/>
    <property type="molecule type" value="Genomic_DNA"/>
</dbReference>
<evidence type="ECO:0000256" key="4">
    <source>
        <dbReference type="ARBA" id="ARBA00023157"/>
    </source>
</evidence>
<sequence length="195" mass="21023">MATVELTAENFAEKVGGEGITLVDFWAEWCGPCRAFAPTFEKVSENNPDLIFGKVDTEAQQELAMEFQIRSIPTLMIVRDGVAVFSQPGMLREQQLESLIQQVRDLDMDEVRAQIAEHATKHDAPAKAAPAAKAESSKAEAAKAETSEPETSKTEAAKADTSKTETAEAETAKDPEAKPAGVTERENAVGETVEA</sequence>
<feature type="domain" description="Thioredoxin" evidence="8">
    <location>
        <begin position="1"/>
        <end position="105"/>
    </location>
</feature>
<comment type="caution">
    <text evidence="9">The sequence shown here is derived from an EMBL/GenBank/DDBJ whole genome shotgun (WGS) entry which is preliminary data.</text>
</comment>
<dbReference type="Proteomes" id="UP001501470">
    <property type="component" value="Unassembled WGS sequence"/>
</dbReference>
<dbReference type="InterPro" id="IPR036249">
    <property type="entry name" value="Thioredoxin-like_sf"/>
</dbReference>
<comment type="similarity">
    <text evidence="1">Belongs to the thioredoxin family.</text>
</comment>